<dbReference type="InterPro" id="IPR036390">
    <property type="entry name" value="WH_DNA-bd_sf"/>
</dbReference>
<evidence type="ECO:0000259" key="4">
    <source>
        <dbReference type="PROSITE" id="PS50995"/>
    </source>
</evidence>
<dbReference type="EMBL" id="SCWC02000002">
    <property type="protein sequence ID" value="KAA1039975.1"/>
    <property type="molecule type" value="Genomic_DNA"/>
</dbReference>
<sequence>MIVLYVEEGVIMDNKEMVISIEYQLRRIADRIKIQGRSILQSYQLSNQQFIAIQWVGEGPVTVGQLASNMGLAVSTTSEMVDQLILKNCVRREKDLNDKRKVNLLLEDKGRAIIKEVITHRQNYLNGLMSGMSQDDKEALQQSVATLYEAIGEQHDE</sequence>
<organism evidence="5 6">
    <name type="scientific">Macrococcus equipercicus</name>
    <dbReference type="NCBI Taxonomy" id="69967"/>
    <lineage>
        <taxon>Bacteria</taxon>
        <taxon>Bacillati</taxon>
        <taxon>Bacillota</taxon>
        <taxon>Bacilli</taxon>
        <taxon>Bacillales</taxon>
        <taxon>Staphylococcaceae</taxon>
        <taxon>Macrococcus</taxon>
    </lineage>
</organism>
<accession>A0ABQ6R9M3</accession>
<dbReference type="Pfam" id="PF01047">
    <property type="entry name" value="MarR"/>
    <property type="match status" value="1"/>
</dbReference>
<keyword evidence="6" id="KW-1185">Reference proteome</keyword>
<dbReference type="PROSITE" id="PS50995">
    <property type="entry name" value="HTH_MARR_2"/>
    <property type="match status" value="1"/>
</dbReference>
<reference evidence="5 6" key="1">
    <citation type="submission" date="2019-09" db="EMBL/GenBank/DDBJ databases">
        <authorList>
            <person name="Mazhar S."/>
            <person name="Altermann E."/>
            <person name="Hill C."/>
            <person name="Mcauliffe O."/>
        </authorList>
    </citation>
    <scope>NUCLEOTIDE SEQUENCE [LARGE SCALE GENOMIC DNA]</scope>
    <source>
        <strain evidence="5 6">ATCC 51831</strain>
    </source>
</reference>
<dbReference type="InterPro" id="IPR036388">
    <property type="entry name" value="WH-like_DNA-bd_sf"/>
</dbReference>
<dbReference type="SUPFAM" id="SSF46785">
    <property type="entry name" value="Winged helix' DNA-binding domain"/>
    <property type="match status" value="1"/>
</dbReference>
<comment type="caution">
    <text evidence="5">The sequence shown here is derived from an EMBL/GenBank/DDBJ whole genome shotgun (WGS) entry which is preliminary data.</text>
</comment>
<evidence type="ECO:0000256" key="2">
    <source>
        <dbReference type="ARBA" id="ARBA00023125"/>
    </source>
</evidence>
<dbReference type="SMART" id="SM00347">
    <property type="entry name" value="HTH_MARR"/>
    <property type="match status" value="1"/>
</dbReference>
<dbReference type="InterPro" id="IPR000835">
    <property type="entry name" value="HTH_MarR-typ"/>
</dbReference>
<evidence type="ECO:0000256" key="3">
    <source>
        <dbReference type="ARBA" id="ARBA00023163"/>
    </source>
</evidence>
<dbReference type="Gene3D" id="1.10.10.10">
    <property type="entry name" value="Winged helix-like DNA-binding domain superfamily/Winged helix DNA-binding domain"/>
    <property type="match status" value="1"/>
</dbReference>
<dbReference type="PANTHER" id="PTHR42756:SF1">
    <property type="entry name" value="TRANSCRIPTIONAL REPRESSOR OF EMRAB OPERON"/>
    <property type="match status" value="1"/>
</dbReference>
<dbReference type="Proteomes" id="UP000295735">
    <property type="component" value="Unassembled WGS sequence"/>
</dbReference>
<keyword evidence="3" id="KW-0804">Transcription</keyword>
<keyword evidence="2" id="KW-0238">DNA-binding</keyword>
<evidence type="ECO:0000313" key="6">
    <source>
        <dbReference type="Proteomes" id="UP000295735"/>
    </source>
</evidence>
<feature type="domain" description="HTH marR-type" evidence="4">
    <location>
        <begin position="18"/>
        <end position="149"/>
    </location>
</feature>
<dbReference type="PANTHER" id="PTHR42756">
    <property type="entry name" value="TRANSCRIPTIONAL REGULATOR, MARR"/>
    <property type="match status" value="1"/>
</dbReference>
<evidence type="ECO:0000313" key="5">
    <source>
        <dbReference type="EMBL" id="KAA1039975.1"/>
    </source>
</evidence>
<protein>
    <submittedName>
        <fullName evidence="5">MarR family transcriptional regulator</fullName>
    </submittedName>
</protein>
<evidence type="ECO:0000256" key="1">
    <source>
        <dbReference type="ARBA" id="ARBA00023015"/>
    </source>
</evidence>
<dbReference type="PRINTS" id="PR00598">
    <property type="entry name" value="HTHMARR"/>
</dbReference>
<proteinExistence type="predicted"/>
<keyword evidence="1" id="KW-0805">Transcription regulation</keyword>
<dbReference type="RefSeq" id="WP_149458443.1">
    <property type="nucleotide sequence ID" value="NZ_SCWC02000002.1"/>
</dbReference>
<gene>
    <name evidence="5" type="ORF">ERX35_003020</name>
</gene>
<name>A0ABQ6R9M3_9STAP</name>